<dbReference type="SMART" id="SM00283">
    <property type="entry name" value="MA"/>
    <property type="match status" value="1"/>
</dbReference>
<evidence type="ECO:0000256" key="6">
    <source>
        <dbReference type="ARBA" id="ARBA00023136"/>
    </source>
</evidence>
<name>A0A1I3IZQ5_9SPIR</name>
<keyword evidence="13" id="KW-1185">Reference proteome</keyword>
<evidence type="ECO:0000256" key="9">
    <source>
        <dbReference type="SAM" id="MobiDB-lite"/>
    </source>
</evidence>
<dbReference type="EMBL" id="FORI01000002">
    <property type="protein sequence ID" value="SFI53353.1"/>
    <property type="molecule type" value="Genomic_DNA"/>
</dbReference>
<comment type="subcellular location">
    <subcellularLocation>
        <location evidence="1">Cell membrane</location>
        <topology evidence="1">Multi-pass membrane protein</topology>
    </subcellularLocation>
</comment>
<keyword evidence="4 10" id="KW-0812">Transmembrane</keyword>
<keyword evidence="3" id="KW-0145">Chemotaxis</keyword>
<accession>A0A1I3IZQ5</accession>
<organism evidence="12 13">
    <name type="scientific">Treponema bryantii</name>
    <dbReference type="NCBI Taxonomy" id="163"/>
    <lineage>
        <taxon>Bacteria</taxon>
        <taxon>Pseudomonadati</taxon>
        <taxon>Spirochaetota</taxon>
        <taxon>Spirochaetia</taxon>
        <taxon>Spirochaetales</taxon>
        <taxon>Treponemataceae</taxon>
        <taxon>Treponema</taxon>
    </lineage>
</organism>
<dbReference type="GO" id="GO:0006935">
    <property type="term" value="P:chemotaxis"/>
    <property type="evidence" value="ECO:0007669"/>
    <property type="project" value="UniProtKB-KW"/>
</dbReference>
<dbReference type="SUPFAM" id="SSF58104">
    <property type="entry name" value="Methyl-accepting chemotaxis protein (MCP) signaling domain"/>
    <property type="match status" value="1"/>
</dbReference>
<dbReference type="GO" id="GO:0007165">
    <property type="term" value="P:signal transduction"/>
    <property type="evidence" value="ECO:0007669"/>
    <property type="project" value="UniProtKB-KW"/>
</dbReference>
<protein>
    <submittedName>
        <fullName evidence="12">Methyl-accepting chemotaxis protein</fullName>
    </submittedName>
</protein>
<dbReference type="CDD" id="cd12914">
    <property type="entry name" value="PDC1_DGC_like"/>
    <property type="match status" value="1"/>
</dbReference>
<dbReference type="Pfam" id="PF02743">
    <property type="entry name" value="dCache_1"/>
    <property type="match status" value="1"/>
</dbReference>
<keyword evidence="2" id="KW-1003">Cell membrane</keyword>
<evidence type="ECO:0000259" key="11">
    <source>
        <dbReference type="PROSITE" id="PS50111"/>
    </source>
</evidence>
<evidence type="ECO:0000256" key="4">
    <source>
        <dbReference type="ARBA" id="ARBA00022692"/>
    </source>
</evidence>
<feature type="domain" description="Methyl-accepting transducer" evidence="11">
    <location>
        <begin position="323"/>
        <end position="559"/>
    </location>
</feature>
<dbReference type="InterPro" id="IPR004089">
    <property type="entry name" value="MCPsignal_dom"/>
</dbReference>
<evidence type="ECO:0000256" key="7">
    <source>
        <dbReference type="ARBA" id="ARBA00023224"/>
    </source>
</evidence>
<dbReference type="PROSITE" id="PS50111">
    <property type="entry name" value="CHEMOTAXIS_TRANSDUC_2"/>
    <property type="match status" value="1"/>
</dbReference>
<keyword evidence="6 10" id="KW-0472">Membrane</keyword>
<dbReference type="OrthoDB" id="354074at2"/>
<sequence>MAKKNAYKNMSTKKKSRKLFWGTLAPLLTVTIVSCTFFYDISHKIIEYYIDAQLTGTIEKINSSVLERLNPVMVNIEDFSNFASLSDDTQIYVPLVQTFQKNLEYSSGFYYSSKRSTLQEGSIFVHNSGWTPPAGYDQTTREWFKSAINNPGQLAFSSPFIDADTGELIITISHSVNDTEGNVKGIVACDILLSKLTSLFDNTSISKNSSVNMITSDGYYITNKDSSKIMKKKYFDETQYKGDLTKWMRGTLQTSKDRKNYFAISKVGLSPWYIVIEGPVRDFTGQLSNTIIIFELALAVFSIIAAVYNIFVIKKMREGEQEMGAALFEETQNLVVSAKENAATAQDQSAAVKEIVATMEDSNALSESISKKIQAVSKVADKTSRDVIDGVNSIEKNVAQLHAIFDANQQTIDGMKILSERIESIWDIVTLINNVADQAKIIAFNAELEASSAGEAGKSFRIVANEIRRLSDGIIDGTKEIKERINEIQHSSDSLILASESGTQKINEGYESAKNLGEMFDSIKNSAEITASSAGDITEIIQQQTTASEQILIALKQISAGVENFTVATDSISASSENIRTMSEAMNNSMKSSDQEENSAKKERK</sequence>
<dbReference type="InterPro" id="IPR033479">
    <property type="entry name" value="dCache_1"/>
</dbReference>
<evidence type="ECO:0000256" key="5">
    <source>
        <dbReference type="ARBA" id="ARBA00022989"/>
    </source>
</evidence>
<dbReference type="PANTHER" id="PTHR32089">
    <property type="entry name" value="METHYL-ACCEPTING CHEMOTAXIS PROTEIN MCPB"/>
    <property type="match status" value="1"/>
</dbReference>
<evidence type="ECO:0000256" key="1">
    <source>
        <dbReference type="ARBA" id="ARBA00004651"/>
    </source>
</evidence>
<feature type="region of interest" description="Disordered" evidence="9">
    <location>
        <begin position="581"/>
        <end position="605"/>
    </location>
</feature>
<dbReference type="Pfam" id="PF00015">
    <property type="entry name" value="MCPsignal"/>
    <property type="match status" value="1"/>
</dbReference>
<dbReference type="GO" id="GO:0005886">
    <property type="term" value="C:plasma membrane"/>
    <property type="evidence" value="ECO:0007669"/>
    <property type="project" value="UniProtKB-SubCell"/>
</dbReference>
<feature type="compositionally biased region" description="Polar residues" evidence="9">
    <location>
        <begin position="581"/>
        <end position="592"/>
    </location>
</feature>
<dbReference type="Gene3D" id="3.30.450.20">
    <property type="entry name" value="PAS domain"/>
    <property type="match status" value="2"/>
</dbReference>
<evidence type="ECO:0000256" key="2">
    <source>
        <dbReference type="ARBA" id="ARBA00022475"/>
    </source>
</evidence>
<dbReference type="PANTHER" id="PTHR32089:SF112">
    <property type="entry name" value="LYSOZYME-LIKE PROTEIN-RELATED"/>
    <property type="match status" value="1"/>
</dbReference>
<evidence type="ECO:0000256" key="8">
    <source>
        <dbReference type="PROSITE-ProRule" id="PRU00284"/>
    </source>
</evidence>
<gene>
    <name evidence="12" type="ORF">SAMN04487775_102238</name>
</gene>
<evidence type="ECO:0000313" key="13">
    <source>
        <dbReference type="Proteomes" id="UP000182737"/>
    </source>
</evidence>
<evidence type="ECO:0000256" key="10">
    <source>
        <dbReference type="SAM" id="Phobius"/>
    </source>
</evidence>
<proteinExistence type="predicted"/>
<dbReference type="Proteomes" id="UP000182737">
    <property type="component" value="Unassembled WGS sequence"/>
</dbReference>
<dbReference type="InterPro" id="IPR029151">
    <property type="entry name" value="Sensor-like_sf"/>
</dbReference>
<keyword evidence="5 10" id="KW-1133">Transmembrane helix</keyword>
<dbReference type="PROSITE" id="PS51257">
    <property type="entry name" value="PROKAR_LIPOPROTEIN"/>
    <property type="match status" value="1"/>
</dbReference>
<keyword evidence="7 8" id="KW-0807">Transducer</keyword>
<evidence type="ECO:0000313" key="12">
    <source>
        <dbReference type="EMBL" id="SFI53353.1"/>
    </source>
</evidence>
<feature type="transmembrane region" description="Helical" evidence="10">
    <location>
        <begin position="291"/>
        <end position="313"/>
    </location>
</feature>
<dbReference type="SUPFAM" id="SSF103190">
    <property type="entry name" value="Sensory domain-like"/>
    <property type="match status" value="1"/>
</dbReference>
<reference evidence="13" key="1">
    <citation type="submission" date="2016-10" db="EMBL/GenBank/DDBJ databases">
        <authorList>
            <person name="Varghese N."/>
            <person name="Submissions S."/>
        </authorList>
    </citation>
    <scope>NUCLEOTIDE SEQUENCE [LARGE SCALE GENOMIC DNA]</scope>
    <source>
        <strain evidence="13">XBD1002</strain>
    </source>
</reference>
<dbReference type="RefSeq" id="WP_074930626.1">
    <property type="nucleotide sequence ID" value="NZ_FORI01000002.1"/>
</dbReference>
<dbReference type="AlphaFoldDB" id="A0A1I3IZQ5"/>
<dbReference type="Gene3D" id="1.10.287.950">
    <property type="entry name" value="Methyl-accepting chemotaxis protein"/>
    <property type="match status" value="1"/>
</dbReference>
<evidence type="ECO:0000256" key="3">
    <source>
        <dbReference type="ARBA" id="ARBA00022500"/>
    </source>
</evidence>